<dbReference type="InterPro" id="IPR008331">
    <property type="entry name" value="Ferritin_DPS_dom"/>
</dbReference>
<dbReference type="GO" id="GO:0008199">
    <property type="term" value="F:ferric iron binding"/>
    <property type="evidence" value="ECO:0007669"/>
    <property type="project" value="InterPro"/>
</dbReference>
<dbReference type="InterPro" id="IPR012347">
    <property type="entry name" value="Ferritin-like"/>
</dbReference>
<comment type="caution">
    <text evidence="4">The sequence shown here is derived from an EMBL/GenBank/DDBJ whole genome shotgun (WGS) entry which is preliminary data.</text>
</comment>
<dbReference type="CDD" id="cd01043">
    <property type="entry name" value="DPS"/>
    <property type="match status" value="1"/>
</dbReference>
<dbReference type="Gene3D" id="1.20.1260.10">
    <property type="match status" value="1"/>
</dbReference>
<reference evidence="4 5" key="1">
    <citation type="submission" date="2017-04" db="EMBL/GenBank/DDBJ databases">
        <title>Novel microbial lineages endemic to geothermal iron-oxide mats fill important gaps in the evolutionary history of Archaea.</title>
        <authorList>
            <person name="Jay Z.J."/>
            <person name="Beam J.P."/>
            <person name="Dlakic M."/>
            <person name="Rusch D.B."/>
            <person name="Kozubal M.A."/>
            <person name="Inskeep W.P."/>
        </authorList>
    </citation>
    <scope>NUCLEOTIDE SEQUENCE [LARGE SCALE GENOMIC DNA]</scope>
    <source>
        <strain evidence="4">OSP_D</strain>
    </source>
</reference>
<dbReference type="PANTHER" id="PTHR42932:SF1">
    <property type="entry name" value="GENERAL STRESS PROTEIN 20U"/>
    <property type="match status" value="1"/>
</dbReference>
<dbReference type="InterPro" id="IPR002177">
    <property type="entry name" value="DPS_DNA-bd"/>
</dbReference>
<gene>
    <name evidence="4" type="ORF">B9Q03_08145</name>
</gene>
<dbReference type="SUPFAM" id="SSF47240">
    <property type="entry name" value="Ferritin-like"/>
    <property type="match status" value="1"/>
</dbReference>
<name>A0A2R6ATW7_9ARCH</name>
<dbReference type="PRINTS" id="PR01346">
    <property type="entry name" value="HELNAPAPROT"/>
</dbReference>
<evidence type="ECO:0000259" key="3">
    <source>
        <dbReference type="Pfam" id="PF00210"/>
    </source>
</evidence>
<dbReference type="InterPro" id="IPR009078">
    <property type="entry name" value="Ferritin-like_SF"/>
</dbReference>
<feature type="domain" description="Ferritin/DPS" evidence="3">
    <location>
        <begin position="11"/>
        <end position="151"/>
    </location>
</feature>
<dbReference type="PANTHER" id="PTHR42932">
    <property type="entry name" value="GENERAL STRESS PROTEIN 20U"/>
    <property type="match status" value="1"/>
</dbReference>
<evidence type="ECO:0000256" key="2">
    <source>
        <dbReference type="RuleBase" id="RU003875"/>
    </source>
</evidence>
<comment type="similarity">
    <text evidence="1 2">Belongs to the Dps family.</text>
</comment>
<evidence type="ECO:0000313" key="5">
    <source>
        <dbReference type="Proteomes" id="UP000240322"/>
    </source>
</evidence>
<proteinExistence type="inferred from homology"/>
<accession>A0A2R6ATW7</accession>
<sequence length="156" mass="17996">MSRTVNKELVESLQRAVANSLVMYLNYKRYHWNTYGPLFRDIHLLFDDHASAVLKTVDEFGERVRILGFEPIGTADEVVKLATVSNAKPKMSVKAMIEQAVANHRIIMDEFKEAMKQAEERNDPGTADVFVRNIQVHEKQEWFLREFLQKGDGLIT</sequence>
<dbReference type="AlphaFoldDB" id="A0A2R6ATW7"/>
<dbReference type="EMBL" id="NEXE01000087">
    <property type="protein sequence ID" value="PSN89783.1"/>
    <property type="molecule type" value="Genomic_DNA"/>
</dbReference>
<dbReference type="Proteomes" id="UP000240322">
    <property type="component" value="Unassembled WGS sequence"/>
</dbReference>
<dbReference type="Pfam" id="PF00210">
    <property type="entry name" value="Ferritin"/>
    <property type="match status" value="1"/>
</dbReference>
<organism evidence="4 5">
    <name type="scientific">Candidatus Marsarchaeota G2 archaeon OSP_D</name>
    <dbReference type="NCBI Taxonomy" id="1978157"/>
    <lineage>
        <taxon>Archaea</taxon>
        <taxon>Candidatus Marsarchaeota</taxon>
        <taxon>Candidatus Marsarchaeota group 2</taxon>
    </lineage>
</organism>
<evidence type="ECO:0000256" key="1">
    <source>
        <dbReference type="ARBA" id="ARBA00009497"/>
    </source>
</evidence>
<evidence type="ECO:0000313" key="4">
    <source>
        <dbReference type="EMBL" id="PSN89783.1"/>
    </source>
</evidence>
<protein>
    <submittedName>
        <fullName evidence="4">DNA starvation/stationary phase protection protein</fullName>
    </submittedName>
</protein>
<dbReference type="PIRSF" id="PIRSF005900">
    <property type="entry name" value="Dps"/>
    <property type="match status" value="1"/>
</dbReference>